<dbReference type="Pfam" id="PF01575">
    <property type="entry name" value="MaoC_dehydratas"/>
    <property type="match status" value="1"/>
</dbReference>
<evidence type="ECO:0000313" key="4">
    <source>
        <dbReference type="Proteomes" id="UP000235598"/>
    </source>
</evidence>
<dbReference type="PANTHER" id="PTHR43841:SF3">
    <property type="entry name" value="(3R)-HYDROXYACYL-ACP DEHYDRATASE SUBUNIT HADB"/>
    <property type="match status" value="1"/>
</dbReference>
<feature type="domain" description="MaoC-like" evidence="2">
    <location>
        <begin position="188"/>
        <end position="261"/>
    </location>
</feature>
<dbReference type="InterPro" id="IPR029069">
    <property type="entry name" value="HotDog_dom_sf"/>
</dbReference>
<name>A0A2N6VQQ1_9MICO</name>
<dbReference type="InterPro" id="IPR003965">
    <property type="entry name" value="Fatty_acid_synthase"/>
</dbReference>
<dbReference type="GO" id="GO:0004312">
    <property type="term" value="F:fatty acid synthase activity"/>
    <property type="evidence" value="ECO:0007669"/>
    <property type="project" value="InterPro"/>
</dbReference>
<comment type="caution">
    <text evidence="3">The sequence shown here is derived from an EMBL/GenBank/DDBJ whole genome shotgun (WGS) entry which is preliminary data.</text>
</comment>
<reference evidence="3 4" key="1">
    <citation type="submission" date="2017-09" db="EMBL/GenBank/DDBJ databases">
        <title>Bacterial strain isolated from the female urinary microbiota.</title>
        <authorList>
            <person name="Thomas-White K."/>
            <person name="Kumar N."/>
            <person name="Forster S."/>
            <person name="Putonti C."/>
            <person name="Lawley T."/>
            <person name="Wolfe A.J."/>
        </authorList>
    </citation>
    <scope>NUCLEOTIDE SEQUENCE [LARGE SCALE GENOMIC DNA]</scope>
    <source>
        <strain evidence="3 4">UMB1301</strain>
    </source>
</reference>
<organism evidence="3 4">
    <name type="scientific">Brevibacterium paucivorans</name>
    <dbReference type="NCBI Taxonomy" id="170994"/>
    <lineage>
        <taxon>Bacteria</taxon>
        <taxon>Bacillati</taxon>
        <taxon>Actinomycetota</taxon>
        <taxon>Actinomycetes</taxon>
        <taxon>Micrococcales</taxon>
        <taxon>Brevibacteriaceae</taxon>
        <taxon>Brevibacterium</taxon>
    </lineage>
</organism>
<dbReference type="OrthoDB" id="9774179at2"/>
<dbReference type="CDD" id="cd03441">
    <property type="entry name" value="R_hydratase_like"/>
    <property type="match status" value="1"/>
</dbReference>
<sequence>MRAEHGGCVMGSTLNVYGRAVLGAIKKPAPGPVPTRTLTRTVTIDPDAVAQFNTVTGLPVNNNVPAPYLHTLGFGPSLELMTAPDFPVPVLGMVHVYNRFTQHARVPMGAEVTLQISVSRPRARDAGSELDVIVHGSVNGEAVFEDVSTYFAKKTKLPEADEPAPARRLDLPDGSAVATWKFPAGLGERYARVSGDYNVIHLNSLAARAFGFPRAIAHGMYTASKAFAQSNVVAEAFVWDVQFAKPILLPGRAEVLVDRTDGVRVGVVRPKDGAPHLVSLVREV</sequence>
<evidence type="ECO:0000259" key="2">
    <source>
        <dbReference type="Pfam" id="PF01575"/>
    </source>
</evidence>
<dbReference type="Proteomes" id="UP000235598">
    <property type="component" value="Unassembled WGS sequence"/>
</dbReference>
<dbReference type="GO" id="GO:0006633">
    <property type="term" value="P:fatty acid biosynthetic process"/>
    <property type="evidence" value="ECO:0007669"/>
    <property type="project" value="InterPro"/>
</dbReference>
<evidence type="ECO:0000313" key="3">
    <source>
        <dbReference type="EMBL" id="PMD06343.1"/>
    </source>
</evidence>
<dbReference type="SUPFAM" id="SSF54637">
    <property type="entry name" value="Thioesterase/thiol ester dehydrase-isomerase"/>
    <property type="match status" value="2"/>
</dbReference>
<proteinExistence type="inferred from homology"/>
<gene>
    <name evidence="3" type="ORF">CJ199_02960</name>
</gene>
<dbReference type="PANTHER" id="PTHR43841">
    <property type="entry name" value="3-HYDROXYACYL-THIOESTER DEHYDRATASE HTDX-RELATED"/>
    <property type="match status" value="1"/>
</dbReference>
<evidence type="ECO:0000256" key="1">
    <source>
        <dbReference type="ARBA" id="ARBA00005254"/>
    </source>
</evidence>
<dbReference type="Gene3D" id="3.10.129.10">
    <property type="entry name" value="Hotdog Thioesterase"/>
    <property type="match status" value="1"/>
</dbReference>
<dbReference type="EMBL" id="PNHK01000001">
    <property type="protein sequence ID" value="PMD06343.1"/>
    <property type="molecule type" value="Genomic_DNA"/>
</dbReference>
<comment type="similarity">
    <text evidence="1">Belongs to the enoyl-CoA hydratase/isomerase family.</text>
</comment>
<dbReference type="GO" id="GO:0005835">
    <property type="term" value="C:fatty acid synthase complex"/>
    <property type="evidence" value="ECO:0007669"/>
    <property type="project" value="InterPro"/>
</dbReference>
<dbReference type="AlphaFoldDB" id="A0A2N6VQQ1"/>
<accession>A0A2N6VQQ1</accession>
<protein>
    <recommendedName>
        <fullName evidence="2">MaoC-like domain-containing protein</fullName>
    </recommendedName>
</protein>
<dbReference type="PRINTS" id="PR01483">
    <property type="entry name" value="FASYNTHASE"/>
</dbReference>
<dbReference type="InterPro" id="IPR002539">
    <property type="entry name" value="MaoC-like_dom"/>
</dbReference>